<name>A0A520MIS9_9GAMM</name>
<feature type="domain" description="VOC" evidence="1">
    <location>
        <begin position="5"/>
        <end position="132"/>
    </location>
</feature>
<dbReference type="AlphaFoldDB" id="A0A520MIS9"/>
<proteinExistence type="predicted"/>
<dbReference type="SUPFAM" id="SSF54593">
    <property type="entry name" value="Glyoxalase/Bleomycin resistance protein/Dihydroxybiphenyl dioxygenase"/>
    <property type="match status" value="1"/>
</dbReference>
<evidence type="ECO:0000259" key="1">
    <source>
        <dbReference type="PROSITE" id="PS51819"/>
    </source>
</evidence>
<dbReference type="EMBL" id="SHBP01000002">
    <property type="protein sequence ID" value="RZO21120.1"/>
    <property type="molecule type" value="Genomic_DNA"/>
</dbReference>
<dbReference type="PANTHER" id="PTHR39434:SF1">
    <property type="entry name" value="VOC DOMAIN-CONTAINING PROTEIN"/>
    <property type="match status" value="1"/>
</dbReference>
<dbReference type="InterPro" id="IPR004360">
    <property type="entry name" value="Glyas_Fos-R_dOase_dom"/>
</dbReference>
<dbReference type="InterPro" id="IPR029068">
    <property type="entry name" value="Glyas_Bleomycin-R_OHBP_Dase"/>
</dbReference>
<protein>
    <submittedName>
        <fullName evidence="2">Glyoxalase</fullName>
    </submittedName>
</protein>
<evidence type="ECO:0000313" key="3">
    <source>
        <dbReference type="Proteomes" id="UP000315889"/>
    </source>
</evidence>
<organism evidence="2 3">
    <name type="scientific">SAR92 clade bacterium</name>
    <dbReference type="NCBI Taxonomy" id="2315479"/>
    <lineage>
        <taxon>Bacteria</taxon>
        <taxon>Pseudomonadati</taxon>
        <taxon>Pseudomonadota</taxon>
        <taxon>Gammaproteobacteria</taxon>
        <taxon>Cellvibrionales</taxon>
        <taxon>Porticoccaceae</taxon>
        <taxon>SAR92 clade</taxon>
    </lineage>
</organism>
<dbReference type="Pfam" id="PF00903">
    <property type="entry name" value="Glyoxalase"/>
    <property type="match status" value="1"/>
</dbReference>
<dbReference type="Gene3D" id="3.10.180.10">
    <property type="entry name" value="2,3-Dihydroxybiphenyl 1,2-Dioxygenase, domain 1"/>
    <property type="match status" value="1"/>
</dbReference>
<dbReference type="CDD" id="cd08357">
    <property type="entry name" value="VOC_like"/>
    <property type="match status" value="1"/>
</dbReference>
<dbReference type="PROSITE" id="PS51819">
    <property type="entry name" value="VOC"/>
    <property type="match status" value="1"/>
</dbReference>
<dbReference type="InterPro" id="IPR037523">
    <property type="entry name" value="VOC_core"/>
</dbReference>
<sequence length="146" mass="16937">MTTQPLFHLAFPVIDLEEARTFYVDILGCVSGRESDRWIDFDFFGHQLVAHLVDPKDHPAAVTNPVDGHAVPASHFGLILGWELYQEFVDRLRKANVDFVIEPYLRFEGLRGEQATLFIRDPSNNYLEFKAFRDINMLFDKDIESY</sequence>
<dbReference type="PANTHER" id="PTHR39434">
    <property type="match status" value="1"/>
</dbReference>
<evidence type="ECO:0000313" key="2">
    <source>
        <dbReference type="EMBL" id="RZO21120.1"/>
    </source>
</evidence>
<comment type="caution">
    <text evidence="2">The sequence shown here is derived from an EMBL/GenBank/DDBJ whole genome shotgun (WGS) entry which is preliminary data.</text>
</comment>
<reference evidence="2 3" key="1">
    <citation type="submission" date="2019-02" db="EMBL/GenBank/DDBJ databases">
        <title>Prokaryotic population dynamics and viral predation in marine succession experiment using metagenomics: the confinement effect.</title>
        <authorList>
            <person name="Haro-Moreno J.M."/>
            <person name="Rodriguez-Valera F."/>
            <person name="Lopez-Perez M."/>
        </authorList>
    </citation>
    <scope>NUCLEOTIDE SEQUENCE [LARGE SCALE GENOMIC DNA]</scope>
    <source>
        <strain evidence="2">MED-G170</strain>
    </source>
</reference>
<accession>A0A520MIS9</accession>
<dbReference type="Proteomes" id="UP000315889">
    <property type="component" value="Unassembled WGS sequence"/>
</dbReference>
<gene>
    <name evidence="2" type="ORF">EVB03_02525</name>
</gene>